<evidence type="ECO:0000256" key="2">
    <source>
        <dbReference type="ARBA" id="ARBA00023125"/>
    </source>
</evidence>
<dbReference type="PANTHER" id="PTHR30055:SF234">
    <property type="entry name" value="HTH-TYPE TRANSCRIPTIONAL REGULATOR BETI"/>
    <property type="match status" value="1"/>
</dbReference>
<evidence type="ECO:0000256" key="1">
    <source>
        <dbReference type="ARBA" id="ARBA00023015"/>
    </source>
</evidence>
<dbReference type="Gene3D" id="1.10.357.10">
    <property type="entry name" value="Tetracycline Repressor, domain 2"/>
    <property type="match status" value="1"/>
</dbReference>
<keyword evidence="3" id="KW-0804">Transcription</keyword>
<dbReference type="PROSITE" id="PS50977">
    <property type="entry name" value="HTH_TETR_2"/>
    <property type="match status" value="1"/>
</dbReference>
<dbReference type="InterPro" id="IPR036271">
    <property type="entry name" value="Tet_transcr_reg_TetR-rel_C_sf"/>
</dbReference>
<feature type="DNA-binding region" description="H-T-H motif" evidence="4">
    <location>
        <begin position="36"/>
        <end position="55"/>
    </location>
</feature>
<dbReference type="GO" id="GO:0000976">
    <property type="term" value="F:transcription cis-regulatory region binding"/>
    <property type="evidence" value="ECO:0007669"/>
    <property type="project" value="TreeGrafter"/>
</dbReference>
<dbReference type="eggNOG" id="COG1309">
    <property type="taxonomic scope" value="Bacteria"/>
</dbReference>
<dbReference type="Proteomes" id="UP000006304">
    <property type="component" value="Chromosome"/>
</dbReference>
<keyword evidence="2 4" id="KW-0238">DNA-binding</keyword>
<keyword evidence="7" id="KW-1185">Reference proteome</keyword>
<dbReference type="InterPro" id="IPR009057">
    <property type="entry name" value="Homeodomain-like_sf"/>
</dbReference>
<dbReference type="STRING" id="1133849.O3I_022115"/>
<evidence type="ECO:0000259" key="5">
    <source>
        <dbReference type="PROSITE" id="PS50977"/>
    </source>
</evidence>
<organism evidence="6 7">
    <name type="scientific">Nocardia brasiliensis (strain ATCC 700358 / HUJEG-1)</name>
    <dbReference type="NCBI Taxonomy" id="1133849"/>
    <lineage>
        <taxon>Bacteria</taxon>
        <taxon>Bacillati</taxon>
        <taxon>Actinomycetota</taxon>
        <taxon>Actinomycetes</taxon>
        <taxon>Mycobacteriales</taxon>
        <taxon>Nocardiaceae</taxon>
        <taxon>Nocardia</taxon>
    </lineage>
</organism>
<dbReference type="EMBL" id="CP003876">
    <property type="protein sequence ID" value="AFU02378.1"/>
    <property type="molecule type" value="Genomic_DNA"/>
</dbReference>
<dbReference type="RefSeq" id="WP_014985233.1">
    <property type="nucleotide sequence ID" value="NC_018681.1"/>
</dbReference>
<dbReference type="PRINTS" id="PR00455">
    <property type="entry name" value="HTHTETR"/>
</dbReference>
<accession>K0ERF4</accession>
<evidence type="ECO:0000256" key="3">
    <source>
        <dbReference type="ARBA" id="ARBA00023163"/>
    </source>
</evidence>
<dbReference type="SUPFAM" id="SSF46689">
    <property type="entry name" value="Homeodomain-like"/>
    <property type="match status" value="1"/>
</dbReference>
<dbReference type="Pfam" id="PF00440">
    <property type="entry name" value="TetR_N"/>
    <property type="match status" value="1"/>
</dbReference>
<evidence type="ECO:0000256" key="4">
    <source>
        <dbReference type="PROSITE-ProRule" id="PRU00335"/>
    </source>
</evidence>
<evidence type="ECO:0000313" key="7">
    <source>
        <dbReference type="Proteomes" id="UP000006304"/>
    </source>
</evidence>
<dbReference type="SUPFAM" id="SSF48498">
    <property type="entry name" value="Tetracyclin repressor-like, C-terminal domain"/>
    <property type="match status" value="1"/>
</dbReference>
<keyword evidence="1" id="KW-0805">Transcription regulation</keyword>
<dbReference type="KEGG" id="nbr:O3I_022115"/>
<evidence type="ECO:0000313" key="6">
    <source>
        <dbReference type="EMBL" id="AFU02378.1"/>
    </source>
</evidence>
<sequence length="220" mass="23272">MVSTPQRRPRADAVRNIERILGAARAVFAEHGPDAQLSAVARRAGVGEATLYRHFAGRDELIHAVLARRFDEAIAPVAAAALDTADPWQAMVDMLTVVLEVAADEQRTIAAAQSPDIFSGLAAQYFEAFGVVLRRAQDAGVVRGDLVAADLPRLTTMLIGAQRLGGAADAMFLGMGSAGRGPVEGWRRYLALMLDAMRPAAATALPPFDAAAATESPRGR</sequence>
<dbReference type="InterPro" id="IPR050109">
    <property type="entry name" value="HTH-type_TetR-like_transc_reg"/>
</dbReference>
<dbReference type="AlphaFoldDB" id="K0ERF4"/>
<feature type="domain" description="HTH tetR-type" evidence="5">
    <location>
        <begin position="14"/>
        <end position="73"/>
    </location>
</feature>
<gene>
    <name evidence="6" type="ORF">O3I_022115</name>
</gene>
<dbReference type="GO" id="GO:0003700">
    <property type="term" value="F:DNA-binding transcription factor activity"/>
    <property type="evidence" value="ECO:0007669"/>
    <property type="project" value="TreeGrafter"/>
</dbReference>
<reference evidence="6 7" key="1">
    <citation type="journal article" date="2012" name="J. Bacteriol.">
        <title>Complete genome sequence of Nocardia brasiliensis HUJEG-1.</title>
        <authorList>
            <person name="Vera-Cabrera L."/>
            <person name="Ortiz-Lopez R."/>
            <person name="Elizondo-Gonzalez R."/>
            <person name="Perez-Maya A.A."/>
            <person name="Ocampo-Candiani J."/>
        </authorList>
    </citation>
    <scope>NUCLEOTIDE SEQUENCE [LARGE SCALE GENOMIC DNA]</scope>
    <source>
        <strain evidence="7">ATCC 700358</strain>
    </source>
</reference>
<dbReference type="HOGENOM" id="CLU_069356_17_0_11"/>
<name>K0ERF4_NOCB7</name>
<dbReference type="InterPro" id="IPR001647">
    <property type="entry name" value="HTH_TetR"/>
</dbReference>
<dbReference type="PANTHER" id="PTHR30055">
    <property type="entry name" value="HTH-TYPE TRANSCRIPTIONAL REGULATOR RUTR"/>
    <property type="match status" value="1"/>
</dbReference>
<protein>
    <recommendedName>
        <fullName evidence="5">HTH tetR-type domain-containing protein</fullName>
    </recommendedName>
</protein>
<proteinExistence type="predicted"/>